<protein>
    <submittedName>
        <fullName evidence="2">Uncharacterized mitochondrial protein AtMg00310-like</fullName>
    </submittedName>
</protein>
<evidence type="ECO:0000313" key="1">
    <source>
        <dbReference type="Proteomes" id="UP001652660"/>
    </source>
</evidence>
<organism evidence="1 2">
    <name type="scientific">Coffea arabica</name>
    <name type="common">Arabian coffee</name>
    <dbReference type="NCBI Taxonomy" id="13443"/>
    <lineage>
        <taxon>Eukaryota</taxon>
        <taxon>Viridiplantae</taxon>
        <taxon>Streptophyta</taxon>
        <taxon>Embryophyta</taxon>
        <taxon>Tracheophyta</taxon>
        <taxon>Spermatophyta</taxon>
        <taxon>Magnoliopsida</taxon>
        <taxon>eudicotyledons</taxon>
        <taxon>Gunneridae</taxon>
        <taxon>Pentapetalae</taxon>
        <taxon>asterids</taxon>
        <taxon>lamiids</taxon>
        <taxon>Gentianales</taxon>
        <taxon>Rubiaceae</taxon>
        <taxon>Ixoroideae</taxon>
        <taxon>Gardenieae complex</taxon>
        <taxon>Bertiereae - Coffeeae clade</taxon>
        <taxon>Coffeeae</taxon>
        <taxon>Coffea</taxon>
    </lineage>
</organism>
<dbReference type="PANTHER" id="PTHR33116:SF86">
    <property type="entry name" value="REVERSE TRANSCRIPTASE DOMAIN-CONTAINING PROTEIN"/>
    <property type="match status" value="1"/>
</dbReference>
<dbReference type="GeneID" id="140036183"/>
<gene>
    <name evidence="2" type="primary">LOC140036183</name>
</gene>
<name>A0ABM4WP79_COFAR</name>
<dbReference type="RefSeq" id="XP_071933588.1">
    <property type="nucleotide sequence ID" value="XM_072077487.1"/>
</dbReference>
<accession>A0ABM4WP79</accession>
<dbReference type="PANTHER" id="PTHR33116">
    <property type="entry name" value="REVERSE TRANSCRIPTASE ZINC-BINDING DOMAIN-CONTAINING PROTEIN-RELATED-RELATED"/>
    <property type="match status" value="1"/>
</dbReference>
<reference evidence="2" key="1">
    <citation type="submission" date="2025-08" db="UniProtKB">
        <authorList>
            <consortium name="RefSeq"/>
        </authorList>
    </citation>
    <scope>IDENTIFICATION</scope>
    <source>
        <tissue evidence="2">Leaves</tissue>
    </source>
</reference>
<proteinExistence type="predicted"/>
<evidence type="ECO:0000313" key="2">
    <source>
        <dbReference type="RefSeq" id="XP_071933588.1"/>
    </source>
</evidence>
<dbReference type="Proteomes" id="UP001652660">
    <property type="component" value="Chromosome 2e"/>
</dbReference>
<keyword evidence="1" id="KW-1185">Reference proteome</keyword>
<sequence length="247" mass="28350">MREAHSGKYLGLPMTIGRAKNQVFGYLKDKVNSKLQGWKHKMLNQRGKAILIKSVIMAMPNYIMSCFKLPRGLCKEISSRLARLWWGGGGIENKMHWVKWNKLSDVKGRGGLGFRDLETFNLALLAKQNWRIITNPNLLVSKVLKAKYMKEENWIETQPPSTASWCWKSIHKGGELLQQGLWKRVGDGRTVRIWKDKWIPGSANGCVSNTRPSGCQLVYVDELIEDARWKSDLLQPNQLIEDGRWKS</sequence>